<reference evidence="3" key="1">
    <citation type="journal article" date="2019" name="Int. J. Syst. Evol. Microbiol.">
        <title>The Global Catalogue of Microorganisms (GCM) 10K type strain sequencing project: providing services to taxonomists for standard genome sequencing and annotation.</title>
        <authorList>
            <consortium name="The Broad Institute Genomics Platform"/>
            <consortium name="The Broad Institute Genome Sequencing Center for Infectious Disease"/>
            <person name="Wu L."/>
            <person name="Ma J."/>
        </authorList>
    </citation>
    <scope>NUCLEOTIDE SEQUENCE [LARGE SCALE GENOMIC DNA]</scope>
    <source>
        <strain evidence="3">CGMCC 1.12966</strain>
    </source>
</reference>
<feature type="chain" id="PRO_5047165083" description="Lipocalin-like domain-containing protein" evidence="1">
    <location>
        <begin position="23"/>
        <end position="127"/>
    </location>
</feature>
<evidence type="ECO:0000313" key="2">
    <source>
        <dbReference type="EMBL" id="GHE30379.1"/>
    </source>
</evidence>
<keyword evidence="3" id="KW-1185">Reference proteome</keyword>
<protein>
    <recommendedName>
        <fullName evidence="4">Lipocalin-like domain-containing protein</fullName>
    </recommendedName>
</protein>
<comment type="caution">
    <text evidence="2">The sequence shown here is derived from an EMBL/GenBank/DDBJ whole genome shotgun (WGS) entry which is preliminary data.</text>
</comment>
<dbReference type="EMBL" id="BNAF01000004">
    <property type="protein sequence ID" value="GHE30379.1"/>
    <property type="molecule type" value="Genomic_DNA"/>
</dbReference>
<organism evidence="2 3">
    <name type="scientific">Sphingobacterium griseoflavum</name>
    <dbReference type="NCBI Taxonomy" id="1474952"/>
    <lineage>
        <taxon>Bacteria</taxon>
        <taxon>Pseudomonadati</taxon>
        <taxon>Bacteroidota</taxon>
        <taxon>Sphingobacteriia</taxon>
        <taxon>Sphingobacteriales</taxon>
        <taxon>Sphingobacteriaceae</taxon>
        <taxon>Sphingobacterium</taxon>
    </lineage>
</organism>
<name>A0ABQ3HVE1_9SPHI</name>
<evidence type="ECO:0008006" key="4">
    <source>
        <dbReference type="Google" id="ProtNLM"/>
    </source>
</evidence>
<proteinExistence type="predicted"/>
<evidence type="ECO:0000256" key="1">
    <source>
        <dbReference type="SAM" id="SignalP"/>
    </source>
</evidence>
<dbReference type="RefSeq" id="WP_189625699.1">
    <property type="nucleotide sequence ID" value="NZ_BNAF01000004.1"/>
</dbReference>
<gene>
    <name evidence="2" type="ORF">GCM10017764_11620</name>
</gene>
<dbReference type="PROSITE" id="PS51257">
    <property type="entry name" value="PROKAR_LIPOPROTEIN"/>
    <property type="match status" value="1"/>
</dbReference>
<dbReference type="Proteomes" id="UP000620550">
    <property type="component" value="Unassembled WGS sequence"/>
</dbReference>
<accession>A0ABQ3HVE1</accession>
<evidence type="ECO:0000313" key="3">
    <source>
        <dbReference type="Proteomes" id="UP000620550"/>
    </source>
</evidence>
<sequence length="127" mass="13807">MKAAIKILALIMVSVFMFGACSKDDDPADNDLFVGTYNGSVAFSSSNDGEADVTSTSGSVRVVKVGDNYSFNFSNSIPTLNDIQMRKNDNNTIVFSDEAIGSITVTESTLRILFNRDGRTWTANCER</sequence>
<feature type="signal peptide" evidence="1">
    <location>
        <begin position="1"/>
        <end position="22"/>
    </location>
</feature>
<keyword evidence="1" id="KW-0732">Signal</keyword>